<evidence type="ECO:0000313" key="4">
    <source>
        <dbReference type="Proteomes" id="UP000005426"/>
    </source>
</evidence>
<dbReference type="Proteomes" id="UP000005426">
    <property type="component" value="Unassembled WGS sequence"/>
</dbReference>
<dbReference type="KEGG" id="tatv:25786047"/>
<feature type="coiled-coil region" evidence="1">
    <location>
        <begin position="146"/>
        <end position="180"/>
    </location>
</feature>
<accession>G9P004</accession>
<dbReference type="EMBL" id="ABDG02000025">
    <property type="protein sequence ID" value="EHK44050.1"/>
    <property type="molecule type" value="Genomic_DNA"/>
</dbReference>
<feature type="region of interest" description="Disordered" evidence="2">
    <location>
        <begin position="1"/>
        <end position="68"/>
    </location>
</feature>
<sequence>MSSVTFRPSATLEPEDHHTTELSSPPPIESPSDGYGSSPPSNETIRSILRAPSPSNQYPLSRQVQNLERREREAQRKCSRLEEKCRELSLALERMTKERDEDKTSLEQRCQLAEAKSISVEAELKKQYDLCVANYEASEAEQKLAMSNLNSQFDRERKKVEQLCEKNLTLQNENVNLTIELAAMSDKYASSEMMLEEKTHESHLYRCAYSTVFKCSISVKEKCTIRDVLVGVIGRMRDEKRRQRERRANQDQNEDDEAQTEHSAQESSLFVSSSVDAAVEVEDSSLGLSNPSSRRKRPVKNLVEDEVSGEILEDTSLLELRRKRAAEAEDSSLGLSSPSSRRKRILKNQDEDQSSGEDSEDIPLLELRRKRAKKFDHDIEIL</sequence>
<feature type="region of interest" description="Disordered" evidence="2">
    <location>
        <begin position="282"/>
        <end position="301"/>
    </location>
</feature>
<gene>
    <name evidence="3" type="ORF">TRIATDRAFT_87127</name>
</gene>
<protein>
    <submittedName>
        <fullName evidence="3">Uncharacterized protein</fullName>
    </submittedName>
</protein>
<dbReference type="AlphaFoldDB" id="G9P004"/>
<evidence type="ECO:0000313" key="3">
    <source>
        <dbReference type="EMBL" id="EHK44050.1"/>
    </source>
</evidence>
<feature type="compositionally biased region" description="Low complexity" evidence="2">
    <location>
        <begin position="30"/>
        <end position="41"/>
    </location>
</feature>
<evidence type="ECO:0000256" key="1">
    <source>
        <dbReference type="SAM" id="Coils"/>
    </source>
</evidence>
<feature type="compositionally biased region" description="Basic and acidic residues" evidence="2">
    <location>
        <begin position="240"/>
        <end position="249"/>
    </location>
</feature>
<comment type="caution">
    <text evidence="3">The sequence shown here is derived from an EMBL/GenBank/DDBJ whole genome shotgun (WGS) entry which is preliminary data.</text>
</comment>
<dbReference type="GeneID" id="25786047"/>
<keyword evidence="1" id="KW-0175">Coiled coil</keyword>
<evidence type="ECO:0000256" key="2">
    <source>
        <dbReference type="SAM" id="MobiDB-lite"/>
    </source>
</evidence>
<dbReference type="eggNOG" id="ENOG502RF5H">
    <property type="taxonomic scope" value="Eukaryota"/>
</dbReference>
<dbReference type="OrthoDB" id="4900343at2759"/>
<organism evidence="3 4">
    <name type="scientific">Hypocrea atroviridis (strain ATCC 20476 / IMI 206040)</name>
    <name type="common">Trichoderma atroviride</name>
    <dbReference type="NCBI Taxonomy" id="452589"/>
    <lineage>
        <taxon>Eukaryota</taxon>
        <taxon>Fungi</taxon>
        <taxon>Dikarya</taxon>
        <taxon>Ascomycota</taxon>
        <taxon>Pezizomycotina</taxon>
        <taxon>Sordariomycetes</taxon>
        <taxon>Hypocreomycetidae</taxon>
        <taxon>Hypocreales</taxon>
        <taxon>Hypocreaceae</taxon>
        <taxon>Trichoderma</taxon>
    </lineage>
</organism>
<dbReference type="HOGENOM" id="CLU_723740_0_0_1"/>
<name>G9P004_HYPAI</name>
<feature type="region of interest" description="Disordered" evidence="2">
    <location>
        <begin position="325"/>
        <end position="363"/>
    </location>
</feature>
<dbReference type="OMA" id="EKTHESH"/>
<reference evidence="3 4" key="1">
    <citation type="journal article" date="2011" name="Genome Biol.">
        <title>Comparative genome sequence analysis underscores mycoparasitism as the ancestral life style of Trichoderma.</title>
        <authorList>
            <person name="Kubicek C.P."/>
            <person name="Herrera-Estrella A."/>
            <person name="Seidl-Seiboth V."/>
            <person name="Martinez D.A."/>
            <person name="Druzhinina I.S."/>
            <person name="Thon M."/>
            <person name="Zeilinger S."/>
            <person name="Casas-Flores S."/>
            <person name="Horwitz B.A."/>
            <person name="Mukherjee P.K."/>
            <person name="Mukherjee M."/>
            <person name="Kredics L."/>
            <person name="Alcaraz L.D."/>
            <person name="Aerts A."/>
            <person name="Antal Z."/>
            <person name="Atanasova L."/>
            <person name="Cervantes-Badillo M.G."/>
            <person name="Challacombe J."/>
            <person name="Chertkov O."/>
            <person name="McCluskey K."/>
            <person name="Coulpier F."/>
            <person name="Deshpande N."/>
            <person name="von Doehren H."/>
            <person name="Ebbole D.J."/>
            <person name="Esquivel-Naranjo E.U."/>
            <person name="Fekete E."/>
            <person name="Flipphi M."/>
            <person name="Glaser F."/>
            <person name="Gomez-Rodriguez E.Y."/>
            <person name="Gruber S."/>
            <person name="Han C."/>
            <person name="Henrissat B."/>
            <person name="Hermosa R."/>
            <person name="Hernandez-Onate M."/>
            <person name="Karaffa L."/>
            <person name="Kosti I."/>
            <person name="Le Crom S."/>
            <person name="Lindquist E."/>
            <person name="Lucas S."/>
            <person name="Luebeck M."/>
            <person name="Luebeck P.S."/>
            <person name="Margeot A."/>
            <person name="Metz B."/>
            <person name="Misra M."/>
            <person name="Nevalainen H."/>
            <person name="Omann M."/>
            <person name="Packer N."/>
            <person name="Perrone G."/>
            <person name="Uresti-Rivera E.E."/>
            <person name="Salamov A."/>
            <person name="Schmoll M."/>
            <person name="Seiboth B."/>
            <person name="Shapiro H."/>
            <person name="Sukno S."/>
            <person name="Tamayo-Ramos J.A."/>
            <person name="Tisch D."/>
            <person name="Wiest A."/>
            <person name="Wilkinson H.H."/>
            <person name="Zhang M."/>
            <person name="Coutinho P.M."/>
            <person name="Kenerley C.M."/>
            <person name="Monte E."/>
            <person name="Baker S.E."/>
            <person name="Grigoriev I.V."/>
        </authorList>
    </citation>
    <scope>NUCLEOTIDE SEQUENCE [LARGE SCALE GENOMIC DNA]</scope>
    <source>
        <strain evidence="4">ATCC 20476 / IMI 206040</strain>
    </source>
</reference>
<proteinExistence type="predicted"/>
<feature type="compositionally biased region" description="Acidic residues" evidence="2">
    <location>
        <begin position="351"/>
        <end position="363"/>
    </location>
</feature>
<keyword evidence="4" id="KW-1185">Reference proteome</keyword>
<feature type="region of interest" description="Disordered" evidence="2">
    <location>
        <begin position="240"/>
        <end position="269"/>
    </location>
</feature>
<feature type="compositionally biased region" description="Polar residues" evidence="2">
    <location>
        <begin position="53"/>
        <end position="66"/>
    </location>
</feature>